<dbReference type="Gene3D" id="3.40.50.150">
    <property type="entry name" value="Vaccinia Virus protein VP39"/>
    <property type="match status" value="1"/>
</dbReference>
<dbReference type="VEuPathDB" id="MicrosporidiaDB:DI09_280p30"/>
<dbReference type="InterPro" id="IPR052514">
    <property type="entry name" value="SAM-dependent_MTase"/>
</dbReference>
<sequence length="158" mass="17728">NMAKAVGQNGKVVAFEPQKKLYAEQTHNLKLNNLQSIVELRRQVLGECEKIIQMNPRNPTNEGNLAIGNGGDSAQMITLDSLLLENVSFIKIDVEGYEANVLRGAKETIAKNRPTIILENWPFAAGYHRVFEILEDYGYSYTKFSHCDYLAVPKDIAN</sequence>
<organism evidence="2 3">
    <name type="scientific">Mitosporidium daphniae</name>
    <dbReference type="NCBI Taxonomy" id="1485682"/>
    <lineage>
        <taxon>Eukaryota</taxon>
        <taxon>Fungi</taxon>
        <taxon>Fungi incertae sedis</taxon>
        <taxon>Microsporidia</taxon>
        <taxon>Mitosporidium</taxon>
    </lineage>
</organism>
<gene>
    <name evidence="2" type="ORF">DI09_280p30</name>
</gene>
<dbReference type="Proteomes" id="UP000029725">
    <property type="component" value="Unassembled WGS sequence"/>
</dbReference>
<dbReference type="OrthoDB" id="543564at2759"/>
<evidence type="ECO:0000313" key="3">
    <source>
        <dbReference type="Proteomes" id="UP000029725"/>
    </source>
</evidence>
<dbReference type="PANTHER" id="PTHR34203:SF15">
    <property type="entry name" value="SLL1173 PROTEIN"/>
    <property type="match status" value="1"/>
</dbReference>
<dbReference type="HOGENOM" id="CLU_1673435_0_0_1"/>
<evidence type="ECO:0000259" key="1">
    <source>
        <dbReference type="Pfam" id="PF05050"/>
    </source>
</evidence>
<dbReference type="SUPFAM" id="SSF53335">
    <property type="entry name" value="S-adenosyl-L-methionine-dependent methyltransferases"/>
    <property type="match status" value="1"/>
</dbReference>
<accession>A0A098VVK2</accession>
<feature type="domain" description="Methyltransferase FkbM" evidence="1">
    <location>
        <begin position="5"/>
        <end position="141"/>
    </location>
</feature>
<dbReference type="InterPro" id="IPR006342">
    <property type="entry name" value="FkbM_mtfrase"/>
</dbReference>
<name>A0A098VVK2_9MICR</name>
<dbReference type="PANTHER" id="PTHR34203">
    <property type="entry name" value="METHYLTRANSFERASE, FKBM FAMILY PROTEIN"/>
    <property type="match status" value="1"/>
</dbReference>
<dbReference type="InterPro" id="IPR029063">
    <property type="entry name" value="SAM-dependent_MTases_sf"/>
</dbReference>
<comment type="caution">
    <text evidence="2">The sequence shown here is derived from an EMBL/GenBank/DDBJ whole genome shotgun (WGS) entry which is preliminary data.</text>
</comment>
<evidence type="ECO:0000313" key="2">
    <source>
        <dbReference type="EMBL" id="KGG51761.1"/>
    </source>
</evidence>
<dbReference type="RefSeq" id="XP_013238197.1">
    <property type="nucleotide sequence ID" value="XM_013382743.1"/>
</dbReference>
<reference evidence="2 3" key="1">
    <citation type="submission" date="2014-04" db="EMBL/GenBank/DDBJ databases">
        <title>A new species of microsporidia sheds light on the evolution of extreme parasitism.</title>
        <authorList>
            <person name="Haag K.L."/>
            <person name="James T.Y."/>
            <person name="Larsson R."/>
            <person name="Schaer T.M."/>
            <person name="Refardt D."/>
            <person name="Pombert J.-F."/>
            <person name="Ebert D."/>
        </authorList>
    </citation>
    <scope>NUCLEOTIDE SEQUENCE [LARGE SCALE GENOMIC DNA]</scope>
    <source>
        <strain evidence="2 3">UGP3</strain>
        <tissue evidence="2">Spores</tissue>
    </source>
</reference>
<dbReference type="Pfam" id="PF05050">
    <property type="entry name" value="Methyltransf_21"/>
    <property type="match status" value="1"/>
</dbReference>
<feature type="non-terminal residue" evidence="2">
    <location>
        <position position="1"/>
    </location>
</feature>
<proteinExistence type="predicted"/>
<protein>
    <recommendedName>
        <fullName evidence="1">Methyltransferase FkbM domain-containing protein</fullName>
    </recommendedName>
</protein>
<dbReference type="GeneID" id="25259355"/>
<keyword evidence="3" id="KW-1185">Reference proteome</keyword>
<dbReference type="EMBL" id="JMKJ01000200">
    <property type="protein sequence ID" value="KGG51761.1"/>
    <property type="molecule type" value="Genomic_DNA"/>
</dbReference>
<dbReference type="AlphaFoldDB" id="A0A098VVK2"/>
<dbReference type="NCBIfam" id="TIGR01444">
    <property type="entry name" value="fkbM_fam"/>
    <property type="match status" value="1"/>
</dbReference>